<accession>A0ABS8BVI7</accession>
<dbReference type="SUPFAM" id="SSF47090">
    <property type="entry name" value="PGBD-like"/>
    <property type="match status" value="1"/>
</dbReference>
<dbReference type="Pfam" id="PF01471">
    <property type="entry name" value="PG_binding_1"/>
    <property type="match status" value="1"/>
</dbReference>
<protein>
    <submittedName>
        <fullName evidence="3">Peptidoglycan-binding protein</fullName>
    </submittedName>
</protein>
<dbReference type="Proteomes" id="UP001138961">
    <property type="component" value="Unassembled WGS sequence"/>
</dbReference>
<keyword evidence="4" id="KW-1185">Reference proteome</keyword>
<dbReference type="RefSeq" id="WP_226748403.1">
    <property type="nucleotide sequence ID" value="NZ_JAJATZ010000004.1"/>
</dbReference>
<evidence type="ECO:0000313" key="4">
    <source>
        <dbReference type="Proteomes" id="UP001138961"/>
    </source>
</evidence>
<reference evidence="3" key="1">
    <citation type="submission" date="2021-10" db="EMBL/GenBank/DDBJ databases">
        <title>Loktanella gaetbuli sp. nov., isolated from a tidal flat.</title>
        <authorList>
            <person name="Park S."/>
            <person name="Yoon J.-H."/>
        </authorList>
    </citation>
    <scope>NUCLEOTIDE SEQUENCE</scope>
    <source>
        <strain evidence="3">TSTF-M6</strain>
    </source>
</reference>
<proteinExistence type="predicted"/>
<dbReference type="InterPro" id="IPR036366">
    <property type="entry name" value="PGBDSf"/>
</dbReference>
<sequence>MIRLLPILLVLSACAPVPPTDAPATVLIASGGIETDTAGRCFARTAPRTRVDIVDRVEQVAPARRDAAGTIIDPPVFRTVSEPTARTVGEGTRFEAVCPPVLTNEAFVQSLQRALLIRRAYDGPISGVYDPATRAAVQQLQRNGDLDSPVLSVATARDLGIFAQARP</sequence>
<feature type="chain" id="PRO_5046701329" evidence="1">
    <location>
        <begin position="16"/>
        <end position="167"/>
    </location>
</feature>
<evidence type="ECO:0000313" key="3">
    <source>
        <dbReference type="EMBL" id="MCB5199737.1"/>
    </source>
</evidence>
<name>A0ABS8BVI7_9RHOB</name>
<dbReference type="EMBL" id="JAJATZ010000004">
    <property type="protein sequence ID" value="MCB5199737.1"/>
    <property type="molecule type" value="Genomic_DNA"/>
</dbReference>
<keyword evidence="1" id="KW-0732">Signal</keyword>
<dbReference type="Gene3D" id="1.10.101.10">
    <property type="entry name" value="PGBD-like superfamily/PGBD"/>
    <property type="match status" value="1"/>
</dbReference>
<evidence type="ECO:0000256" key="1">
    <source>
        <dbReference type="SAM" id="SignalP"/>
    </source>
</evidence>
<organism evidence="3 4">
    <name type="scientific">Loktanella gaetbuli</name>
    <dbReference type="NCBI Taxonomy" id="2881335"/>
    <lineage>
        <taxon>Bacteria</taxon>
        <taxon>Pseudomonadati</taxon>
        <taxon>Pseudomonadota</taxon>
        <taxon>Alphaproteobacteria</taxon>
        <taxon>Rhodobacterales</taxon>
        <taxon>Roseobacteraceae</taxon>
        <taxon>Loktanella</taxon>
    </lineage>
</organism>
<dbReference type="InterPro" id="IPR036365">
    <property type="entry name" value="PGBD-like_sf"/>
</dbReference>
<feature type="domain" description="Peptidoglycan binding-like" evidence="2">
    <location>
        <begin position="106"/>
        <end position="146"/>
    </location>
</feature>
<gene>
    <name evidence="3" type="ORF">LGQ03_10840</name>
</gene>
<comment type="caution">
    <text evidence="3">The sequence shown here is derived from an EMBL/GenBank/DDBJ whole genome shotgun (WGS) entry which is preliminary data.</text>
</comment>
<feature type="signal peptide" evidence="1">
    <location>
        <begin position="1"/>
        <end position="15"/>
    </location>
</feature>
<dbReference type="InterPro" id="IPR002477">
    <property type="entry name" value="Peptidoglycan-bd-like"/>
</dbReference>
<evidence type="ECO:0000259" key="2">
    <source>
        <dbReference type="Pfam" id="PF01471"/>
    </source>
</evidence>